<evidence type="ECO:0000313" key="3">
    <source>
        <dbReference type="EMBL" id="BAK35565.1"/>
    </source>
</evidence>
<dbReference type="GO" id="GO:0016020">
    <property type="term" value="C:membrane"/>
    <property type="evidence" value="ECO:0007669"/>
    <property type="project" value="InterPro"/>
</dbReference>
<dbReference type="NCBIfam" id="NF008528">
    <property type="entry name" value="PRK11463.1-2"/>
    <property type="match status" value="1"/>
</dbReference>
<dbReference type="RefSeq" id="WP_013863434.1">
    <property type="nucleotide sequence ID" value="NC_015635.1"/>
</dbReference>
<sequence length="190" mass="20233">MLAAMVALPFAEIYLLVQVGHVIGVWWTLAILVGEAMLGAWLVRREGSRAWTALNSAFASGRMPTGELADTALVLVGGVLLVMPGFITDVFGLLFLLPFTRPLARKVLAFFIARRMNKLGLSTVLIRQDGTIIQGETVIEGESVEGKTVPNDPASSGADPGGRRSNDGRNQPPSSGPVIIAGEIEEQPEP</sequence>
<keyword evidence="4" id="KW-1185">Reference proteome</keyword>
<feature type="transmembrane region" description="Helical" evidence="2">
    <location>
        <begin position="72"/>
        <end position="97"/>
    </location>
</feature>
<keyword evidence="2" id="KW-0812">Transmembrane</keyword>
<evidence type="ECO:0000313" key="4">
    <source>
        <dbReference type="Proteomes" id="UP000007947"/>
    </source>
</evidence>
<dbReference type="eggNOG" id="COG3030">
    <property type="taxonomic scope" value="Bacteria"/>
</dbReference>
<dbReference type="Pfam" id="PF04186">
    <property type="entry name" value="FxsA"/>
    <property type="match status" value="1"/>
</dbReference>
<feature type="transmembrane region" description="Helical" evidence="2">
    <location>
        <begin position="25"/>
        <end position="43"/>
    </location>
</feature>
<gene>
    <name evidence="3" type="ordered locus">MLP_25510</name>
</gene>
<keyword evidence="2" id="KW-0472">Membrane</keyword>
<dbReference type="PANTHER" id="PTHR35335">
    <property type="entry name" value="UPF0716 PROTEIN FXSA"/>
    <property type="match status" value="1"/>
</dbReference>
<feature type="region of interest" description="Disordered" evidence="1">
    <location>
        <begin position="143"/>
        <end position="190"/>
    </location>
</feature>
<dbReference type="STRING" id="1032480.MLP_25510"/>
<keyword evidence="2" id="KW-1133">Transmembrane helix</keyword>
<evidence type="ECO:0000256" key="1">
    <source>
        <dbReference type="SAM" id="MobiDB-lite"/>
    </source>
</evidence>
<organism evidence="3 4">
    <name type="scientific">Microlunatus phosphovorus (strain ATCC 700054 / DSM 10555 / JCM 9379 / NBRC 101784 / NCIMB 13414 / VKM Ac-1990 / NM-1)</name>
    <dbReference type="NCBI Taxonomy" id="1032480"/>
    <lineage>
        <taxon>Bacteria</taxon>
        <taxon>Bacillati</taxon>
        <taxon>Actinomycetota</taxon>
        <taxon>Actinomycetes</taxon>
        <taxon>Propionibacteriales</taxon>
        <taxon>Propionibacteriaceae</taxon>
        <taxon>Microlunatus</taxon>
    </lineage>
</organism>
<dbReference type="InterPro" id="IPR007313">
    <property type="entry name" value="FxsA"/>
</dbReference>
<evidence type="ECO:0008006" key="5">
    <source>
        <dbReference type="Google" id="ProtNLM"/>
    </source>
</evidence>
<proteinExistence type="predicted"/>
<reference evidence="3 4" key="1">
    <citation type="submission" date="2011-05" db="EMBL/GenBank/DDBJ databases">
        <title>Whole genome sequence of Microlunatus phosphovorus NM-1.</title>
        <authorList>
            <person name="Hosoyama A."/>
            <person name="Sasaki K."/>
            <person name="Harada T."/>
            <person name="Igarashi R."/>
            <person name="Kawakoshi A."/>
            <person name="Sasagawa M."/>
            <person name="Fukada J."/>
            <person name="Nakamura S."/>
            <person name="Katano Y."/>
            <person name="Hanada S."/>
            <person name="Kamagata Y."/>
            <person name="Nakamura N."/>
            <person name="Yamazaki S."/>
            <person name="Fujita N."/>
        </authorList>
    </citation>
    <scope>NUCLEOTIDE SEQUENCE [LARGE SCALE GENOMIC DNA]</scope>
    <source>
        <strain evidence="4">ATCC 700054 / DSM 10555 / JCM 9379 / NBRC 101784 / NCIMB 13414 / VKM Ac-1990 / NM-1</strain>
    </source>
</reference>
<dbReference type="AlphaFoldDB" id="F5XGT3"/>
<accession>F5XGT3</accession>
<evidence type="ECO:0000256" key="2">
    <source>
        <dbReference type="SAM" id="Phobius"/>
    </source>
</evidence>
<dbReference type="PANTHER" id="PTHR35335:SF1">
    <property type="entry name" value="UPF0716 PROTEIN FXSA"/>
    <property type="match status" value="1"/>
</dbReference>
<dbReference type="EMBL" id="AP012204">
    <property type="protein sequence ID" value="BAK35565.1"/>
    <property type="molecule type" value="Genomic_DNA"/>
</dbReference>
<name>F5XGT3_MICPN</name>
<dbReference type="KEGG" id="mph:MLP_25510"/>
<dbReference type="Proteomes" id="UP000007947">
    <property type="component" value="Chromosome"/>
</dbReference>
<dbReference type="HOGENOM" id="CLU_085083_2_2_11"/>
<protein>
    <recommendedName>
        <fullName evidence="5">FxsA family protein</fullName>
    </recommendedName>
</protein>